<evidence type="ECO:0000256" key="2">
    <source>
        <dbReference type="SAM" id="MobiDB-lite"/>
    </source>
</evidence>
<feature type="region of interest" description="Disordered" evidence="2">
    <location>
        <begin position="1"/>
        <end position="63"/>
    </location>
</feature>
<proteinExistence type="inferred from homology"/>
<evidence type="ECO:0000256" key="1">
    <source>
        <dbReference type="ARBA" id="ARBA00009129"/>
    </source>
</evidence>
<comment type="similarity">
    <text evidence="1">Belongs to the UPF0337 (CsbD) family.</text>
</comment>
<feature type="domain" description="CsbD-like" evidence="3">
    <location>
        <begin position="7"/>
        <end position="55"/>
    </location>
</feature>
<dbReference type="InterPro" id="IPR050423">
    <property type="entry name" value="UPF0337_stress_rsp"/>
</dbReference>
<dbReference type="Proteomes" id="UP000521032">
    <property type="component" value="Unassembled WGS sequence"/>
</dbReference>
<keyword evidence="5" id="KW-1185">Reference proteome</keyword>
<reference evidence="4 5" key="1">
    <citation type="submission" date="2020-07" db="EMBL/GenBank/DDBJ databases">
        <authorList>
            <person name="Criscuolo A."/>
        </authorList>
    </citation>
    <scope>NUCLEOTIDE SEQUENCE [LARGE SCALE GENOMIC DNA]</scope>
    <source>
        <strain evidence="5">CIP 111030</strain>
    </source>
</reference>
<dbReference type="AlphaFoldDB" id="A0A6V7RCE8"/>
<organism evidence="4 5">
    <name type="scientific">Phocicoccus schoeneichii</name>
    <dbReference type="NCBI Taxonomy" id="1812261"/>
    <lineage>
        <taxon>Bacteria</taxon>
        <taxon>Bacillati</taxon>
        <taxon>Bacillota</taxon>
        <taxon>Bacilli</taxon>
        <taxon>Bacillales</taxon>
        <taxon>Salinicoccaceae</taxon>
        <taxon>Phocicoccus</taxon>
    </lineage>
</organism>
<feature type="compositionally biased region" description="Basic and acidic residues" evidence="2">
    <location>
        <begin position="1"/>
        <end position="12"/>
    </location>
</feature>
<dbReference type="InterPro" id="IPR036629">
    <property type="entry name" value="YjbJ_sf"/>
</dbReference>
<comment type="caution">
    <text evidence="4">The sequence shown here is derived from an EMBL/GenBank/DDBJ whole genome shotgun (WGS) entry which is preliminary data.</text>
</comment>
<dbReference type="PANTHER" id="PTHR34977">
    <property type="entry name" value="UPF0337 PROTEIN YJBJ"/>
    <property type="match status" value="1"/>
</dbReference>
<evidence type="ECO:0000259" key="3">
    <source>
        <dbReference type="Pfam" id="PF05532"/>
    </source>
</evidence>
<dbReference type="EMBL" id="CAJEWE010000008">
    <property type="protein sequence ID" value="CAD2075314.1"/>
    <property type="molecule type" value="Genomic_DNA"/>
</dbReference>
<accession>A0A6V7RCE8</accession>
<sequence>MVEERKDGKLDQVKGNVKETVGNLTDDKSLEHEGKKDKASGKVKEATEKASDKIHETVDKFKK</sequence>
<feature type="compositionally biased region" description="Basic and acidic residues" evidence="2">
    <location>
        <begin position="25"/>
        <end position="63"/>
    </location>
</feature>
<dbReference type="SUPFAM" id="SSF69047">
    <property type="entry name" value="Hypothetical protein YjbJ"/>
    <property type="match status" value="1"/>
</dbReference>
<dbReference type="InterPro" id="IPR008462">
    <property type="entry name" value="CsbD"/>
</dbReference>
<evidence type="ECO:0000313" key="5">
    <source>
        <dbReference type="Proteomes" id="UP000521032"/>
    </source>
</evidence>
<gene>
    <name evidence="4" type="ORF">JEOSCH030_00843</name>
</gene>
<dbReference type="Pfam" id="PF05532">
    <property type="entry name" value="CsbD"/>
    <property type="match status" value="1"/>
</dbReference>
<protein>
    <submittedName>
        <fullName evidence="4">CsbD-like protein</fullName>
    </submittedName>
</protein>
<name>A0A6V7RCE8_9BACL</name>
<dbReference type="PANTHER" id="PTHR34977:SF1">
    <property type="entry name" value="UPF0337 PROTEIN YJBJ"/>
    <property type="match status" value="1"/>
</dbReference>
<dbReference type="RefSeq" id="WP_186086615.1">
    <property type="nucleotide sequence ID" value="NZ_BMDB01000002.1"/>
</dbReference>
<evidence type="ECO:0000313" key="4">
    <source>
        <dbReference type="EMBL" id="CAD2075314.1"/>
    </source>
</evidence>
<dbReference type="Gene3D" id="1.10.1470.10">
    <property type="entry name" value="YjbJ"/>
    <property type="match status" value="1"/>
</dbReference>